<keyword evidence="3" id="KW-1185">Reference proteome</keyword>
<keyword evidence="1" id="KW-1133">Transmembrane helix</keyword>
<keyword evidence="1" id="KW-0812">Transmembrane</keyword>
<dbReference type="GO" id="GO:0016020">
    <property type="term" value="C:membrane"/>
    <property type="evidence" value="ECO:0007669"/>
    <property type="project" value="TreeGrafter"/>
</dbReference>
<accession>A0A3P7IK54</accession>
<organism evidence="2 3">
    <name type="scientific">Strongylus vulgaris</name>
    <name type="common">Blood worm</name>
    <dbReference type="NCBI Taxonomy" id="40348"/>
    <lineage>
        <taxon>Eukaryota</taxon>
        <taxon>Metazoa</taxon>
        <taxon>Ecdysozoa</taxon>
        <taxon>Nematoda</taxon>
        <taxon>Chromadorea</taxon>
        <taxon>Rhabditida</taxon>
        <taxon>Rhabditina</taxon>
        <taxon>Rhabditomorpha</taxon>
        <taxon>Strongyloidea</taxon>
        <taxon>Strongylidae</taxon>
        <taxon>Strongylus</taxon>
    </lineage>
</organism>
<protein>
    <submittedName>
        <fullName evidence="2">Uncharacterized protein</fullName>
    </submittedName>
</protein>
<evidence type="ECO:0000256" key="1">
    <source>
        <dbReference type="SAM" id="Phobius"/>
    </source>
</evidence>
<dbReference type="PANTHER" id="PTHR22050">
    <property type="entry name" value="RW1 PROTEIN HOMOLOG"/>
    <property type="match status" value="1"/>
</dbReference>
<evidence type="ECO:0000313" key="3">
    <source>
        <dbReference type="Proteomes" id="UP000270094"/>
    </source>
</evidence>
<dbReference type="EMBL" id="UYYB01008083">
    <property type="protein sequence ID" value="VDM68213.1"/>
    <property type="molecule type" value="Genomic_DNA"/>
</dbReference>
<keyword evidence="1" id="KW-0472">Membrane</keyword>
<evidence type="ECO:0000313" key="2">
    <source>
        <dbReference type="EMBL" id="VDM68213.1"/>
    </source>
</evidence>
<feature type="transmembrane region" description="Helical" evidence="1">
    <location>
        <begin position="133"/>
        <end position="150"/>
    </location>
</feature>
<reference evidence="2 3" key="1">
    <citation type="submission" date="2018-11" db="EMBL/GenBank/DDBJ databases">
        <authorList>
            <consortium name="Pathogen Informatics"/>
        </authorList>
    </citation>
    <scope>NUCLEOTIDE SEQUENCE [LARGE SCALE GENOMIC DNA]</scope>
</reference>
<dbReference type="PANTHER" id="PTHR22050:SF0">
    <property type="entry name" value="TRANSMEMBRANE PROTEIN 131 HOMOLOG"/>
    <property type="match status" value="1"/>
</dbReference>
<name>A0A3P7IK54_STRVU</name>
<dbReference type="AlphaFoldDB" id="A0A3P7IK54"/>
<dbReference type="InterPro" id="IPR039877">
    <property type="entry name" value="TMEM131-like"/>
</dbReference>
<dbReference type="Proteomes" id="UP000270094">
    <property type="component" value="Unassembled WGS sequence"/>
</dbReference>
<sequence length="151" mass="17621">MNLQIFNSFAEDMQVTRLSTTSRDPRFFFEDQPHSTLKVASTPKCISGRVMFLPETPCSHDYCYLGLPLHTTDGQWFVHGLTLPANLAEVDSYLYKKQRARFDNLVKAGKHRVNTTVIVDTDRAKNIQVMYKFFFYFFLAKFHVIVYALFF</sequence>
<dbReference type="OrthoDB" id="168404at2759"/>
<gene>
    <name evidence="2" type="ORF">SVUK_LOCUS3211</name>
</gene>
<proteinExistence type="predicted"/>